<evidence type="ECO:0000313" key="7">
    <source>
        <dbReference type="Proteomes" id="UP001527202"/>
    </source>
</evidence>
<organism evidence="5 6">
    <name type="scientific">Paenibacillus chitinolyticus</name>
    <dbReference type="NCBI Taxonomy" id="79263"/>
    <lineage>
        <taxon>Bacteria</taxon>
        <taxon>Bacillati</taxon>
        <taxon>Bacillota</taxon>
        <taxon>Bacilli</taxon>
        <taxon>Bacillales</taxon>
        <taxon>Paenibacillaceae</taxon>
        <taxon>Paenibacillus</taxon>
    </lineage>
</organism>
<dbReference type="Gene3D" id="1.20.120.450">
    <property type="entry name" value="dinb family like domain"/>
    <property type="match status" value="1"/>
</dbReference>
<keyword evidence="7" id="KW-1185">Reference proteome</keyword>
<dbReference type="Pfam" id="PF05163">
    <property type="entry name" value="DinB"/>
    <property type="match status" value="1"/>
</dbReference>
<comment type="similarity">
    <text evidence="1">Belongs to the DinB family.</text>
</comment>
<dbReference type="RefSeq" id="WP_042234298.1">
    <property type="nucleotide sequence ID" value="NZ_CP026520.1"/>
</dbReference>
<name>A0A410X458_9BACL</name>
<dbReference type="Proteomes" id="UP001527202">
    <property type="component" value="Unassembled WGS sequence"/>
</dbReference>
<dbReference type="InterPro" id="IPR007837">
    <property type="entry name" value="DinB"/>
</dbReference>
<dbReference type="KEGG" id="pchi:PC41400_28450"/>
<evidence type="ECO:0000313" key="6">
    <source>
        <dbReference type="Proteomes" id="UP000288943"/>
    </source>
</evidence>
<reference evidence="4 7" key="2">
    <citation type="submission" date="2022-05" db="EMBL/GenBank/DDBJ databases">
        <title>Genome Sequencing of Bee-Associated Microbes.</title>
        <authorList>
            <person name="Dunlap C."/>
        </authorList>
    </citation>
    <scope>NUCLEOTIDE SEQUENCE [LARGE SCALE GENOMIC DNA]</scope>
    <source>
        <strain evidence="4 7">NRRL B-23120</strain>
    </source>
</reference>
<evidence type="ECO:0000256" key="1">
    <source>
        <dbReference type="ARBA" id="ARBA00008635"/>
    </source>
</evidence>
<dbReference type="GeneID" id="95378725"/>
<feature type="binding site" evidence="3">
    <location>
        <position position="151"/>
    </location>
    <ligand>
        <name>a divalent metal cation</name>
        <dbReference type="ChEBI" id="CHEBI:60240"/>
    </ligand>
</feature>
<keyword evidence="2 3" id="KW-0479">Metal-binding</keyword>
<feature type="binding site" evidence="3">
    <location>
        <position position="63"/>
    </location>
    <ligand>
        <name>a divalent metal cation</name>
        <dbReference type="ChEBI" id="CHEBI:60240"/>
    </ligand>
</feature>
<accession>A0A410X458</accession>
<dbReference type="SUPFAM" id="SSF109854">
    <property type="entry name" value="DinB/YfiT-like putative metalloenzymes"/>
    <property type="match status" value="1"/>
</dbReference>
<dbReference type="EMBL" id="CP026520">
    <property type="protein sequence ID" value="QAV21389.1"/>
    <property type="molecule type" value="Genomic_DNA"/>
</dbReference>
<dbReference type="Proteomes" id="UP000288943">
    <property type="component" value="Chromosome"/>
</dbReference>
<evidence type="ECO:0000313" key="5">
    <source>
        <dbReference type="EMBL" id="QAV21389.1"/>
    </source>
</evidence>
<evidence type="ECO:0000313" key="4">
    <source>
        <dbReference type="EMBL" id="MCY9598084.1"/>
    </source>
</evidence>
<dbReference type="PANTHER" id="PTHR37302:SF1">
    <property type="entry name" value="PROTEIN DINB"/>
    <property type="match status" value="1"/>
</dbReference>
<evidence type="ECO:0000256" key="2">
    <source>
        <dbReference type="ARBA" id="ARBA00022723"/>
    </source>
</evidence>
<dbReference type="AlphaFoldDB" id="A0A410X458"/>
<feature type="binding site" evidence="3">
    <location>
        <position position="155"/>
    </location>
    <ligand>
        <name>a divalent metal cation</name>
        <dbReference type="ChEBI" id="CHEBI:60240"/>
    </ligand>
</feature>
<gene>
    <name evidence="4" type="ORF">M5X16_20215</name>
    <name evidence="5" type="ORF">PC41400_28450</name>
</gene>
<proteinExistence type="inferred from homology"/>
<dbReference type="InterPro" id="IPR034660">
    <property type="entry name" value="DinB/YfiT-like"/>
</dbReference>
<dbReference type="EMBL" id="JAMDMJ010000027">
    <property type="protein sequence ID" value="MCY9598084.1"/>
    <property type="molecule type" value="Genomic_DNA"/>
</dbReference>
<dbReference type="PANTHER" id="PTHR37302">
    <property type="entry name" value="SLR1116 PROTEIN"/>
    <property type="match status" value="1"/>
</dbReference>
<dbReference type="GO" id="GO:0046872">
    <property type="term" value="F:metal ion binding"/>
    <property type="evidence" value="ECO:0007669"/>
    <property type="project" value="UniProtKB-KW"/>
</dbReference>
<dbReference type="OrthoDB" id="9811413at2"/>
<protein>
    <submittedName>
        <fullName evidence="5">Damage-inducible protein DinB</fullName>
    </submittedName>
    <submittedName>
        <fullName evidence="4">DinB family protein</fullName>
    </submittedName>
</protein>
<reference evidence="5 6" key="1">
    <citation type="submission" date="2018-01" db="EMBL/GenBank/DDBJ databases">
        <title>The whole genome sequencing and assembly of Paenibacillus chitinolyticus KCCM 41400 strain.</title>
        <authorList>
            <person name="Kim J.-Y."/>
            <person name="Park M.-K."/>
            <person name="Lee Y.-J."/>
            <person name="Yi H."/>
            <person name="Bahn Y.-S."/>
            <person name="Kim J.F."/>
            <person name="Lee D.-W."/>
        </authorList>
    </citation>
    <scope>NUCLEOTIDE SEQUENCE [LARGE SCALE GENOMIC DNA]</scope>
    <source>
        <strain evidence="5 6">KCCM 41400</strain>
    </source>
</reference>
<sequence>MATDSQLQEREKAALLSGYAEQQYDYHVWANGKVFAGLEALPEELSFEQIQSIFPSVADALNHIYMMDEMWLVIMKGGGYEEARKVVTDLYAQGRGDSLDELRKRFALAEEKYRAFFAEGEGAAAETAPSHPQFGRLETHVYALVQHVVNHGTYHRGNISAMLRQLGHPGTPTDYIGFLFERGLR</sequence>
<evidence type="ECO:0000256" key="3">
    <source>
        <dbReference type="PIRSR" id="PIRSR607837-1"/>
    </source>
</evidence>